<keyword evidence="1" id="KW-1133">Transmembrane helix</keyword>
<reference evidence="3" key="1">
    <citation type="journal article" date="2019" name="Int. J. Syst. Evol. Microbiol.">
        <title>The Global Catalogue of Microorganisms (GCM) 10K type strain sequencing project: providing services to taxonomists for standard genome sequencing and annotation.</title>
        <authorList>
            <consortium name="The Broad Institute Genomics Platform"/>
            <consortium name="The Broad Institute Genome Sequencing Center for Infectious Disease"/>
            <person name="Wu L."/>
            <person name="Ma J."/>
        </authorList>
    </citation>
    <scope>NUCLEOTIDE SEQUENCE [LARGE SCALE GENOMIC DNA]</scope>
    <source>
        <strain evidence="3">CCM 8930</strain>
    </source>
</reference>
<name>A0ABW1SH80_9LACO</name>
<dbReference type="EMBL" id="JBHSSE010000007">
    <property type="protein sequence ID" value="MFC6200921.1"/>
    <property type="molecule type" value="Genomic_DNA"/>
</dbReference>
<keyword evidence="1" id="KW-0812">Transmembrane</keyword>
<dbReference type="Proteomes" id="UP001596171">
    <property type="component" value="Unassembled WGS sequence"/>
</dbReference>
<protein>
    <submittedName>
        <fullName evidence="2">ABC transporter permease</fullName>
    </submittedName>
</protein>
<evidence type="ECO:0000256" key="1">
    <source>
        <dbReference type="SAM" id="Phobius"/>
    </source>
</evidence>
<feature type="transmembrane region" description="Helical" evidence="1">
    <location>
        <begin position="21"/>
        <end position="42"/>
    </location>
</feature>
<feature type="transmembrane region" description="Helical" evidence="1">
    <location>
        <begin position="234"/>
        <end position="254"/>
    </location>
</feature>
<accession>A0ABW1SH80</accession>
<dbReference type="RefSeq" id="WP_137616990.1">
    <property type="nucleotide sequence ID" value="NZ_BJDI01000015.1"/>
</dbReference>
<gene>
    <name evidence="2" type="ORF">ACFP1L_03295</name>
</gene>
<evidence type="ECO:0000313" key="2">
    <source>
        <dbReference type="EMBL" id="MFC6200921.1"/>
    </source>
</evidence>
<feature type="transmembrane region" description="Helical" evidence="1">
    <location>
        <begin position="54"/>
        <end position="75"/>
    </location>
</feature>
<feature type="transmembrane region" description="Helical" evidence="1">
    <location>
        <begin position="96"/>
        <end position="117"/>
    </location>
</feature>
<comment type="caution">
    <text evidence="2">The sequence shown here is derived from an EMBL/GenBank/DDBJ whole genome shotgun (WGS) entry which is preliminary data.</text>
</comment>
<proteinExistence type="predicted"/>
<sequence>MSNKTWRLSRYLFKDQLFYLGWSYLTIILVETLLPFGASLLSGTASTFSWRSHLSGLGIGAIFAFFVFIFSLQTYEGFKLFIQNGISRRTYLRARLGNLGLMSLLGVVLAVINDFAISAPLLRVDVFGLLARGPYEMYAKFFGNNVFATVLIYMLFLWIFYLTVGLFGIAVSSLLDLTTKTVRRVIYIVVPILGIFLLGFVASNGNTSQASMGFVNFAKFLLGYRETLGLFNPFMPMLTMVVCSLIFGAIAYTFHLKLKIKN</sequence>
<feature type="transmembrane region" description="Helical" evidence="1">
    <location>
        <begin position="185"/>
        <end position="202"/>
    </location>
</feature>
<keyword evidence="1" id="KW-0472">Membrane</keyword>
<evidence type="ECO:0000313" key="3">
    <source>
        <dbReference type="Proteomes" id="UP001596171"/>
    </source>
</evidence>
<organism evidence="2 3">
    <name type="scientific">Lactiplantibacillus nangangensis</name>
    <dbReference type="NCBI Taxonomy" id="2559917"/>
    <lineage>
        <taxon>Bacteria</taxon>
        <taxon>Bacillati</taxon>
        <taxon>Bacillota</taxon>
        <taxon>Bacilli</taxon>
        <taxon>Lactobacillales</taxon>
        <taxon>Lactobacillaceae</taxon>
        <taxon>Lactiplantibacillus</taxon>
    </lineage>
</organism>
<keyword evidence="3" id="KW-1185">Reference proteome</keyword>
<feature type="transmembrane region" description="Helical" evidence="1">
    <location>
        <begin position="146"/>
        <end position="173"/>
    </location>
</feature>